<comment type="caution">
    <text evidence="13">The sequence shown here is derived from an EMBL/GenBank/DDBJ whole genome shotgun (WGS) entry which is preliminary data.</text>
</comment>
<organism evidence="13 14">
    <name type="scientific">Caldimicrobium thiodismutans</name>
    <dbReference type="NCBI Taxonomy" id="1653476"/>
    <lineage>
        <taxon>Bacteria</taxon>
        <taxon>Pseudomonadati</taxon>
        <taxon>Thermodesulfobacteriota</taxon>
        <taxon>Thermodesulfobacteria</taxon>
        <taxon>Thermodesulfobacteriales</taxon>
        <taxon>Thermodesulfobacteriaceae</taxon>
        <taxon>Caldimicrobium</taxon>
    </lineage>
</organism>
<reference evidence="13 14" key="1">
    <citation type="submission" date="2018-01" db="EMBL/GenBank/DDBJ databases">
        <title>Metagenomic assembled genomes from two thermal pools in the Uzon Caldera, Kamchatka, Russia.</title>
        <authorList>
            <person name="Wilkins L."/>
            <person name="Ettinger C."/>
        </authorList>
    </citation>
    <scope>NUCLEOTIDE SEQUENCE [LARGE SCALE GENOMIC DNA]</scope>
    <source>
        <strain evidence="13">ZAV-15</strain>
    </source>
</reference>
<comment type="catalytic activity">
    <reaction evidence="11 12">
        <text>a UDP-3-O-[(3R)-3-hydroxyacyl]-N-acetyl-alpha-D-glucosamine + H2O = a UDP-3-O-[(3R)-3-hydroxyacyl]-alpha-D-glucosamine + acetate</text>
        <dbReference type="Rhea" id="RHEA:67816"/>
        <dbReference type="ChEBI" id="CHEBI:15377"/>
        <dbReference type="ChEBI" id="CHEBI:30089"/>
        <dbReference type="ChEBI" id="CHEBI:137740"/>
        <dbReference type="ChEBI" id="CHEBI:173225"/>
        <dbReference type="EC" id="3.5.1.108"/>
    </reaction>
</comment>
<keyword evidence="10 12" id="KW-0443">Lipid metabolism</keyword>
<evidence type="ECO:0000256" key="6">
    <source>
        <dbReference type="ARBA" id="ARBA00022556"/>
    </source>
</evidence>
<dbReference type="Proteomes" id="UP000235731">
    <property type="component" value="Unassembled WGS sequence"/>
</dbReference>
<dbReference type="InterPro" id="IPR015870">
    <property type="entry name" value="UDP-acyl_N-AcGlcN_deAcase_N"/>
</dbReference>
<dbReference type="PANTHER" id="PTHR33694">
    <property type="entry name" value="UDP-3-O-ACYL-N-ACETYLGLUCOSAMINE DEACETYLASE 1, MITOCHONDRIAL-RELATED"/>
    <property type="match status" value="1"/>
</dbReference>
<dbReference type="EC" id="3.5.1.108" evidence="4 12"/>
<dbReference type="EMBL" id="PNIE01000094">
    <property type="protein sequence ID" value="PMP61041.1"/>
    <property type="molecule type" value="Genomic_DNA"/>
</dbReference>
<dbReference type="GO" id="GO:0103117">
    <property type="term" value="F:UDP-3-O-acyl-N-acetylglucosamine deacetylase activity"/>
    <property type="evidence" value="ECO:0007669"/>
    <property type="project" value="UniProtKB-UniRule"/>
</dbReference>
<keyword evidence="7 12" id="KW-0479">Metal-binding</keyword>
<feature type="active site" description="Proton donor" evidence="12">
    <location>
        <position position="267"/>
    </location>
</feature>
<sequence length="304" mass="34593">MKGDSVEYQRTIAKPVSLEGKGVFTNKTIKIELYPLFENEGIIFERADLPDTPRIPLHIDYVIGAEGSTVLSDGKVSIYLIEHLLSALHGLGIDNLLIRVYGEEIPLFDGSALYFVRKIREAGFRILPAPRRKYRLLKAFSMENGKGRITFLPSRELRIKAKIEFSHPLIGTQECIYSHNPFHYLQEISFARTFGFKDLLEERKRKGILKGGDFSNAIVLDEEGILNPEGLRCKDEFVRHKVLDLMGDLYALGLPLVAEVQAEFSGHRLHIEALKSLYKAGLLEEFEERALTFLCILNKKRALF</sequence>
<keyword evidence="6 12" id="KW-0441">Lipid A biosynthesis</keyword>
<feature type="binding site" evidence="12">
    <location>
        <position position="240"/>
    </location>
    <ligand>
        <name>Zn(2+)</name>
        <dbReference type="ChEBI" id="CHEBI:29105"/>
    </ligand>
</feature>
<evidence type="ECO:0000256" key="4">
    <source>
        <dbReference type="ARBA" id="ARBA00012745"/>
    </source>
</evidence>
<dbReference type="SUPFAM" id="SSF54211">
    <property type="entry name" value="Ribosomal protein S5 domain 2-like"/>
    <property type="match status" value="2"/>
</dbReference>
<dbReference type="Pfam" id="PF03331">
    <property type="entry name" value="LpxC"/>
    <property type="match status" value="1"/>
</dbReference>
<dbReference type="NCBIfam" id="TIGR00325">
    <property type="entry name" value="lpxC"/>
    <property type="match status" value="1"/>
</dbReference>
<keyword evidence="9 12" id="KW-0862">Zinc</keyword>
<evidence type="ECO:0000256" key="7">
    <source>
        <dbReference type="ARBA" id="ARBA00022723"/>
    </source>
</evidence>
<feature type="binding site" evidence="12">
    <location>
        <position position="83"/>
    </location>
    <ligand>
        <name>Zn(2+)</name>
        <dbReference type="ChEBI" id="CHEBI:29105"/>
    </ligand>
</feature>
<comment type="similarity">
    <text evidence="12">Belongs to the LpxC family.</text>
</comment>
<evidence type="ECO:0000256" key="3">
    <source>
        <dbReference type="ARBA" id="ARBA00005002"/>
    </source>
</evidence>
<evidence type="ECO:0000313" key="14">
    <source>
        <dbReference type="Proteomes" id="UP000235731"/>
    </source>
</evidence>
<feature type="binding site" evidence="12">
    <location>
        <position position="244"/>
    </location>
    <ligand>
        <name>Zn(2+)</name>
        <dbReference type="ChEBI" id="CHEBI:29105"/>
    </ligand>
</feature>
<evidence type="ECO:0000256" key="5">
    <source>
        <dbReference type="ARBA" id="ARBA00022516"/>
    </source>
</evidence>
<dbReference type="InterPro" id="IPR004463">
    <property type="entry name" value="UDP-acyl_GlcNac_deAcase"/>
</dbReference>
<name>A0A2N7PI42_9BACT</name>
<dbReference type="GO" id="GO:0016020">
    <property type="term" value="C:membrane"/>
    <property type="evidence" value="ECO:0007669"/>
    <property type="project" value="GOC"/>
</dbReference>
<dbReference type="InterPro" id="IPR020568">
    <property type="entry name" value="Ribosomal_Su5_D2-typ_SF"/>
</dbReference>
<proteinExistence type="inferred from homology"/>
<evidence type="ECO:0000256" key="10">
    <source>
        <dbReference type="ARBA" id="ARBA00023098"/>
    </source>
</evidence>
<evidence type="ECO:0000256" key="11">
    <source>
        <dbReference type="ARBA" id="ARBA00024535"/>
    </source>
</evidence>
<dbReference type="InterPro" id="IPR011334">
    <property type="entry name" value="UDP-acyl_GlcNac_deAcase_C"/>
</dbReference>
<evidence type="ECO:0000256" key="12">
    <source>
        <dbReference type="HAMAP-Rule" id="MF_00388"/>
    </source>
</evidence>
<gene>
    <name evidence="12 13" type="primary">lpxC</name>
    <name evidence="13" type="ORF">C0197_06280</name>
</gene>
<comment type="function">
    <text evidence="2 12">Catalyzes the hydrolysis of UDP-3-O-myristoyl-N-acetylglucosamine to form UDP-3-O-myristoylglucosamine and acetate, the committed step in lipid A biosynthesis.</text>
</comment>
<dbReference type="AlphaFoldDB" id="A0A2N7PI42"/>
<dbReference type="Gene3D" id="3.30.1700.10">
    <property type="entry name" value="lpxc deacetylase, domain 2"/>
    <property type="match status" value="1"/>
</dbReference>
<evidence type="ECO:0000313" key="13">
    <source>
        <dbReference type="EMBL" id="PMP61041.1"/>
    </source>
</evidence>
<accession>A0A2N7PI42</accession>
<keyword evidence="5 12" id="KW-0444">Lipid biosynthesis</keyword>
<comment type="cofactor">
    <cofactor evidence="1 12">
        <name>Zn(2+)</name>
        <dbReference type="ChEBI" id="CHEBI:29105"/>
    </cofactor>
</comment>
<evidence type="ECO:0000256" key="2">
    <source>
        <dbReference type="ARBA" id="ARBA00002923"/>
    </source>
</evidence>
<dbReference type="PANTHER" id="PTHR33694:SF1">
    <property type="entry name" value="UDP-3-O-ACYL-N-ACETYLGLUCOSAMINE DEACETYLASE 1, MITOCHONDRIAL-RELATED"/>
    <property type="match status" value="1"/>
</dbReference>
<keyword evidence="8 12" id="KW-0378">Hydrolase</keyword>
<evidence type="ECO:0000256" key="9">
    <source>
        <dbReference type="ARBA" id="ARBA00022833"/>
    </source>
</evidence>
<dbReference type="Gene3D" id="3.30.230.20">
    <property type="entry name" value="lpxc deacetylase, domain 1"/>
    <property type="match status" value="1"/>
</dbReference>
<comment type="pathway">
    <text evidence="3 12">Glycolipid biosynthesis; lipid IV(A) biosynthesis; lipid IV(A) from (3R)-3-hydroxytetradecanoyl-[acyl-carrier-protein] and UDP-N-acetyl-alpha-D-glucosamine: step 2/6.</text>
</comment>
<dbReference type="GO" id="GO:0046872">
    <property type="term" value="F:metal ion binding"/>
    <property type="evidence" value="ECO:0007669"/>
    <property type="project" value="UniProtKB-KW"/>
</dbReference>
<evidence type="ECO:0000256" key="8">
    <source>
        <dbReference type="ARBA" id="ARBA00022801"/>
    </source>
</evidence>
<dbReference type="HAMAP" id="MF_00388">
    <property type="entry name" value="LpxC"/>
    <property type="match status" value="1"/>
</dbReference>
<dbReference type="GO" id="GO:0009245">
    <property type="term" value="P:lipid A biosynthetic process"/>
    <property type="evidence" value="ECO:0007669"/>
    <property type="project" value="UniProtKB-UniRule"/>
</dbReference>
<evidence type="ECO:0000256" key="1">
    <source>
        <dbReference type="ARBA" id="ARBA00001947"/>
    </source>
</evidence>
<dbReference type="UniPathway" id="UPA00359">
    <property type="reaction ID" value="UER00478"/>
</dbReference>
<protein>
    <recommendedName>
        <fullName evidence="4 12">UDP-3-O-acyl-N-acetylglucosamine deacetylase</fullName>
        <shortName evidence="12">UDP-3-O-acyl-GlcNAc deacetylase</shortName>
        <ecNumber evidence="4 12">3.5.1.108</ecNumber>
    </recommendedName>
    <alternativeName>
        <fullName evidence="12">UDP-3-O-[R-3-hydroxymyristoyl]-N-acetylglucosamine deacetylase</fullName>
    </alternativeName>
</protein>